<gene>
    <name evidence="5" type="ORF">GCM10014713_57710</name>
</gene>
<reference evidence="5" key="2">
    <citation type="submission" date="2020-09" db="EMBL/GenBank/DDBJ databases">
        <authorList>
            <person name="Sun Q."/>
            <person name="Ohkuma M."/>
        </authorList>
    </citation>
    <scope>NUCLEOTIDE SEQUENCE</scope>
    <source>
        <strain evidence="5">JCM 3172</strain>
    </source>
</reference>
<name>A0A918HGD9_9ACTN</name>
<dbReference type="InterPro" id="IPR036291">
    <property type="entry name" value="NAD(P)-bd_dom_sf"/>
</dbReference>
<dbReference type="EMBL" id="BMQQ01000030">
    <property type="protein sequence ID" value="GGT56469.1"/>
    <property type="molecule type" value="Genomic_DNA"/>
</dbReference>
<dbReference type="InterPro" id="IPR000683">
    <property type="entry name" value="Gfo/Idh/MocA-like_OxRdtase_N"/>
</dbReference>
<dbReference type="InterPro" id="IPR055170">
    <property type="entry name" value="GFO_IDH_MocA-like_dom"/>
</dbReference>
<dbReference type="PANTHER" id="PTHR43818:SF11">
    <property type="entry name" value="BCDNA.GH03377"/>
    <property type="match status" value="1"/>
</dbReference>
<feature type="compositionally biased region" description="Polar residues" evidence="2">
    <location>
        <begin position="423"/>
        <end position="436"/>
    </location>
</feature>
<reference evidence="5" key="1">
    <citation type="journal article" date="2014" name="Int. J. Syst. Evol. Microbiol.">
        <title>Complete genome sequence of Corynebacterium casei LMG S-19264T (=DSM 44701T), isolated from a smear-ripened cheese.</title>
        <authorList>
            <consortium name="US DOE Joint Genome Institute (JGI-PGF)"/>
            <person name="Walter F."/>
            <person name="Albersmeier A."/>
            <person name="Kalinowski J."/>
            <person name="Ruckert C."/>
        </authorList>
    </citation>
    <scope>NUCLEOTIDE SEQUENCE</scope>
    <source>
        <strain evidence="5">JCM 3172</strain>
    </source>
</reference>
<protein>
    <submittedName>
        <fullName evidence="5">Oxidoreductase</fullName>
    </submittedName>
</protein>
<organism evidence="5 6">
    <name type="scientific">Streptomyces purpureus</name>
    <dbReference type="NCBI Taxonomy" id="1951"/>
    <lineage>
        <taxon>Bacteria</taxon>
        <taxon>Bacillati</taxon>
        <taxon>Actinomycetota</taxon>
        <taxon>Actinomycetes</taxon>
        <taxon>Kitasatosporales</taxon>
        <taxon>Streptomycetaceae</taxon>
        <taxon>Streptomyces</taxon>
    </lineage>
</organism>
<comment type="caution">
    <text evidence="5">The sequence shown here is derived from an EMBL/GenBank/DDBJ whole genome shotgun (WGS) entry which is preliminary data.</text>
</comment>
<dbReference type="Pfam" id="PF01408">
    <property type="entry name" value="GFO_IDH_MocA"/>
    <property type="match status" value="1"/>
</dbReference>
<evidence type="ECO:0000259" key="3">
    <source>
        <dbReference type="Pfam" id="PF01408"/>
    </source>
</evidence>
<feature type="domain" description="GFO/IDH/MocA-like oxidoreductase" evidence="4">
    <location>
        <begin position="152"/>
        <end position="315"/>
    </location>
</feature>
<dbReference type="SUPFAM" id="SSF55347">
    <property type="entry name" value="Glyceraldehyde-3-phosphate dehydrogenase-like, C-terminal domain"/>
    <property type="match status" value="1"/>
</dbReference>
<dbReference type="SUPFAM" id="SSF51735">
    <property type="entry name" value="NAD(P)-binding Rossmann-fold domains"/>
    <property type="match status" value="1"/>
</dbReference>
<feature type="region of interest" description="Disordered" evidence="2">
    <location>
        <begin position="418"/>
        <end position="459"/>
    </location>
</feature>
<dbReference type="Gene3D" id="3.40.50.720">
    <property type="entry name" value="NAD(P)-binding Rossmann-like Domain"/>
    <property type="match status" value="1"/>
</dbReference>
<keyword evidence="6" id="KW-1185">Reference proteome</keyword>
<dbReference type="RefSeq" id="WP_189204517.1">
    <property type="nucleotide sequence ID" value="NZ_BMQQ01000030.1"/>
</dbReference>
<dbReference type="InterPro" id="IPR050463">
    <property type="entry name" value="Gfo/Idh/MocA_oxidrdct_glycsds"/>
</dbReference>
<evidence type="ECO:0000313" key="5">
    <source>
        <dbReference type="EMBL" id="GGT56469.1"/>
    </source>
</evidence>
<dbReference type="PANTHER" id="PTHR43818">
    <property type="entry name" value="BCDNA.GH03377"/>
    <property type="match status" value="1"/>
</dbReference>
<proteinExistence type="predicted"/>
<dbReference type="GO" id="GO:0016491">
    <property type="term" value="F:oxidoreductase activity"/>
    <property type="evidence" value="ECO:0007669"/>
    <property type="project" value="UniProtKB-KW"/>
</dbReference>
<sequence>MEQKDSADTPPPLGVGMVGYAFMGAAHSQGWRTVGRVFDLPLRPVLAAIGGRDAVAVRAAADRHGWAAAETDWRDLVARDDVQLVDVCTPGDSHAEIAIAALEAGKHVLCEKPLANTVAEAEAMAAAAERAAAHGQAAMVGFNYRRVPALTHARGLIAEGRLGALRHVRITYLQDWLVDPAFPLTWRLEREHAGSGALGDLGAHAVDLAQYLAGEPVVGVSALTETFVRRRPLLTGASAGLSTSSLAGSSAGASTGLSGTPASTPGAYGTVTVDDAALFTGRLASGALASFEATRMAAGRKNALRLEINGEKGSLAFDLERLNELFFHDHTEPAASAGFRRILVTEPGHPYLEAWWPPGHALGYEHTFAHQARDLVLAIASGTSPAPSFADGLQVQRVLAAVEESARNNAVYTPVAAPASATDHASVTAHASGTVSDTDRAADDKPTPAASPASPIAPA</sequence>
<evidence type="ECO:0000259" key="4">
    <source>
        <dbReference type="Pfam" id="PF22725"/>
    </source>
</evidence>
<feature type="compositionally biased region" description="Basic and acidic residues" evidence="2">
    <location>
        <begin position="437"/>
        <end position="446"/>
    </location>
</feature>
<feature type="domain" description="Gfo/Idh/MocA-like oxidoreductase N-terminal" evidence="3">
    <location>
        <begin position="14"/>
        <end position="131"/>
    </location>
</feature>
<evidence type="ECO:0000313" key="6">
    <source>
        <dbReference type="Proteomes" id="UP000619486"/>
    </source>
</evidence>
<dbReference type="GO" id="GO:0000166">
    <property type="term" value="F:nucleotide binding"/>
    <property type="evidence" value="ECO:0007669"/>
    <property type="project" value="InterPro"/>
</dbReference>
<dbReference type="Pfam" id="PF22725">
    <property type="entry name" value="GFO_IDH_MocA_C3"/>
    <property type="match status" value="1"/>
</dbReference>
<feature type="compositionally biased region" description="Low complexity" evidence="2">
    <location>
        <begin position="447"/>
        <end position="459"/>
    </location>
</feature>
<dbReference type="Gene3D" id="3.30.360.10">
    <property type="entry name" value="Dihydrodipicolinate Reductase, domain 2"/>
    <property type="match status" value="1"/>
</dbReference>
<accession>A0A918HGD9</accession>
<evidence type="ECO:0000256" key="2">
    <source>
        <dbReference type="SAM" id="MobiDB-lite"/>
    </source>
</evidence>
<dbReference type="Proteomes" id="UP000619486">
    <property type="component" value="Unassembled WGS sequence"/>
</dbReference>
<evidence type="ECO:0000256" key="1">
    <source>
        <dbReference type="ARBA" id="ARBA00023002"/>
    </source>
</evidence>
<dbReference type="AlphaFoldDB" id="A0A918HGD9"/>
<keyword evidence="1" id="KW-0560">Oxidoreductase</keyword>